<dbReference type="Proteomes" id="UP000094622">
    <property type="component" value="Unassembled WGS sequence"/>
</dbReference>
<dbReference type="SUPFAM" id="SSF56925">
    <property type="entry name" value="OMPA-like"/>
    <property type="match status" value="1"/>
</dbReference>
<keyword evidence="1" id="KW-0732">Signal</keyword>
<name>A0A1E3GWU2_9HYPH</name>
<evidence type="ECO:0000259" key="2">
    <source>
        <dbReference type="Pfam" id="PF13505"/>
    </source>
</evidence>
<keyword evidence="4" id="KW-1185">Reference proteome</keyword>
<dbReference type="AlphaFoldDB" id="A0A1E3GWU2"/>
<dbReference type="RefSeq" id="WP_169833632.1">
    <property type="nucleotide sequence ID" value="NZ_MCRJ01000166.1"/>
</dbReference>
<gene>
    <name evidence="3" type="primary">pagN</name>
    <name evidence="3" type="ORF">A6302_04183</name>
</gene>
<sequence>MTSDLGEAGGGDSKWNFAWALTAGASYAFTERLSVDVNYRYLNLGEASLGTVTTQCLCTTDASTDDIQAHEIRVGLRYAFY</sequence>
<accession>A0A1E3GWU2</accession>
<dbReference type="InterPro" id="IPR027385">
    <property type="entry name" value="Beta-barrel_OMP"/>
</dbReference>
<comment type="caution">
    <text evidence="3">The sequence shown here is derived from an EMBL/GenBank/DDBJ whole genome shotgun (WGS) entry which is preliminary data.</text>
</comment>
<organism evidence="3 4">
    <name type="scientific">Methylobrevis pamukkalensis</name>
    <dbReference type="NCBI Taxonomy" id="1439726"/>
    <lineage>
        <taxon>Bacteria</taxon>
        <taxon>Pseudomonadati</taxon>
        <taxon>Pseudomonadota</taxon>
        <taxon>Alphaproteobacteria</taxon>
        <taxon>Hyphomicrobiales</taxon>
        <taxon>Pleomorphomonadaceae</taxon>
        <taxon>Methylobrevis</taxon>
    </lineage>
</organism>
<evidence type="ECO:0000256" key="1">
    <source>
        <dbReference type="ARBA" id="ARBA00022729"/>
    </source>
</evidence>
<evidence type="ECO:0000313" key="4">
    <source>
        <dbReference type="Proteomes" id="UP000094622"/>
    </source>
</evidence>
<dbReference type="InterPro" id="IPR011250">
    <property type="entry name" value="OMP/PagP_B-barrel"/>
</dbReference>
<reference evidence="3 4" key="1">
    <citation type="submission" date="2016-07" db="EMBL/GenBank/DDBJ databases">
        <title>Draft Genome Sequence of Methylobrevis pamukkalensis PK2.</title>
        <authorList>
            <person name="Vasilenko O.V."/>
            <person name="Doronina N.V."/>
            <person name="Shmareva M.N."/>
            <person name="Tarlachkov S.V."/>
            <person name="Mustakhimov I."/>
            <person name="Trotsenko Y.A."/>
        </authorList>
    </citation>
    <scope>NUCLEOTIDE SEQUENCE [LARGE SCALE GENOMIC DNA]</scope>
    <source>
        <strain evidence="3 4">PK2</strain>
    </source>
</reference>
<feature type="domain" description="Outer membrane protein beta-barrel" evidence="2">
    <location>
        <begin position="10"/>
        <end position="80"/>
    </location>
</feature>
<dbReference type="Pfam" id="PF13505">
    <property type="entry name" value="OMP_b-brl"/>
    <property type="match status" value="1"/>
</dbReference>
<dbReference type="EMBL" id="MCRJ01000166">
    <property type="protein sequence ID" value="ODN68517.1"/>
    <property type="molecule type" value="Genomic_DNA"/>
</dbReference>
<evidence type="ECO:0000313" key="3">
    <source>
        <dbReference type="EMBL" id="ODN68517.1"/>
    </source>
</evidence>
<protein>
    <submittedName>
        <fullName evidence="3">Outer membrane protein PagN</fullName>
    </submittedName>
</protein>
<dbReference type="Gene3D" id="2.40.160.20">
    <property type="match status" value="1"/>
</dbReference>
<proteinExistence type="predicted"/>